<evidence type="ECO:0000313" key="5">
    <source>
        <dbReference type="EMBL" id="CAF1097228.1"/>
    </source>
</evidence>
<dbReference type="PANTHER" id="PTHR45570:SF1">
    <property type="entry name" value="CARBOXYLIC ESTER HYDROLASE"/>
    <property type="match status" value="1"/>
</dbReference>
<feature type="domain" description="Carboxylesterase type B" evidence="4">
    <location>
        <begin position="23"/>
        <end position="513"/>
    </location>
</feature>
<protein>
    <recommendedName>
        <fullName evidence="3">Carboxylic ester hydrolase</fullName>
        <ecNumber evidence="3">3.1.1.-</ecNumber>
    </recommendedName>
</protein>
<sequence length="525" mass="59653">MIVYMILFIFLTYFIQNGYTNEPTIVHTKYGDILGYQTDLARIFYGIPFAQAPINELRWNPPVPIVKWFPKVINATSRAPACPQPPCNPASPLCPPHFSEDCLYLNIFTPLTTQSTSLPVMIFVPGGEFQHFDASLPIYNAQRLVNTTNIIIAFVQYRLGVLGFFATGTGPNDIKGNYGILDQRLAIAWIKANINAFGGDPNEITLFGQSAGAQSVALHYMAHDMQSFFQQVIIQSAPMAIPFRTYTEYITPGVLLAEQLHCSFTDITCFRAATVDNIIAAQEIVNGKITSLEVLLFFEPWVPVIDNIIVHGQLYETIQNLSFPIKPLITGTVTDEGLIFIYNKWNNPVLPKLYIEITFGFFRSKALKVLERYPPIGTGDQRLLLSQIATQWVFACPTRIFTRKAALYSYVFGYPLNSNMKQNKEICSGHVCHGDELPYLFESNWINITDVGRRISQSIASYWTNFAKTQNPNKPLNVPISWPIGNSTNEKYMYFQDPLQIKENYLKDDCDFWDQIGYRKDFYNE</sequence>
<dbReference type="SUPFAM" id="SSF53474">
    <property type="entry name" value="alpha/beta-Hydrolases"/>
    <property type="match status" value="1"/>
</dbReference>
<dbReference type="InterPro" id="IPR019819">
    <property type="entry name" value="Carboxylesterase_B_CS"/>
</dbReference>
<feature type="signal peptide" evidence="3">
    <location>
        <begin position="1"/>
        <end position="20"/>
    </location>
</feature>
<accession>A0A814P032</accession>
<dbReference type="AlphaFoldDB" id="A0A814P032"/>
<name>A0A814P032_9BILA</name>
<dbReference type="InterPro" id="IPR002018">
    <property type="entry name" value="CarbesteraseB"/>
</dbReference>
<evidence type="ECO:0000256" key="3">
    <source>
        <dbReference type="RuleBase" id="RU361235"/>
    </source>
</evidence>
<keyword evidence="2 3" id="KW-0378">Hydrolase</keyword>
<dbReference type="GO" id="GO:0016787">
    <property type="term" value="F:hydrolase activity"/>
    <property type="evidence" value="ECO:0007669"/>
    <property type="project" value="UniProtKB-KW"/>
</dbReference>
<organism evidence="5 6">
    <name type="scientific">Rotaria sordida</name>
    <dbReference type="NCBI Taxonomy" id="392033"/>
    <lineage>
        <taxon>Eukaryota</taxon>
        <taxon>Metazoa</taxon>
        <taxon>Spiralia</taxon>
        <taxon>Gnathifera</taxon>
        <taxon>Rotifera</taxon>
        <taxon>Eurotatoria</taxon>
        <taxon>Bdelloidea</taxon>
        <taxon>Philodinida</taxon>
        <taxon>Philodinidae</taxon>
        <taxon>Rotaria</taxon>
    </lineage>
</organism>
<evidence type="ECO:0000259" key="4">
    <source>
        <dbReference type="Pfam" id="PF00135"/>
    </source>
</evidence>
<gene>
    <name evidence="5" type="ORF">RFH988_LOCUS19120</name>
</gene>
<keyword evidence="3" id="KW-0732">Signal</keyword>
<evidence type="ECO:0000313" key="6">
    <source>
        <dbReference type="Proteomes" id="UP000663882"/>
    </source>
</evidence>
<dbReference type="Proteomes" id="UP000663882">
    <property type="component" value="Unassembled WGS sequence"/>
</dbReference>
<comment type="caution">
    <text evidence="5">The sequence shown here is derived from an EMBL/GenBank/DDBJ whole genome shotgun (WGS) entry which is preliminary data.</text>
</comment>
<dbReference type="PROSITE" id="PS00941">
    <property type="entry name" value="CARBOXYLESTERASE_B_2"/>
    <property type="match status" value="1"/>
</dbReference>
<dbReference type="PANTHER" id="PTHR45570">
    <property type="entry name" value="CARBOXYLIC ESTER HYDROLASE"/>
    <property type="match status" value="1"/>
</dbReference>
<dbReference type="InterPro" id="IPR019826">
    <property type="entry name" value="Carboxylesterase_B_AS"/>
</dbReference>
<dbReference type="Gene3D" id="3.40.50.1820">
    <property type="entry name" value="alpha/beta hydrolase"/>
    <property type="match status" value="1"/>
</dbReference>
<dbReference type="EMBL" id="CAJNOO010001106">
    <property type="protein sequence ID" value="CAF1097228.1"/>
    <property type="molecule type" value="Genomic_DNA"/>
</dbReference>
<dbReference type="Pfam" id="PF00135">
    <property type="entry name" value="COesterase"/>
    <property type="match status" value="1"/>
</dbReference>
<proteinExistence type="inferred from homology"/>
<dbReference type="PROSITE" id="PS00122">
    <property type="entry name" value="CARBOXYLESTERASE_B_1"/>
    <property type="match status" value="1"/>
</dbReference>
<evidence type="ECO:0000256" key="2">
    <source>
        <dbReference type="ARBA" id="ARBA00022801"/>
    </source>
</evidence>
<feature type="chain" id="PRO_5033112590" description="Carboxylic ester hydrolase" evidence="3">
    <location>
        <begin position="21"/>
        <end position="525"/>
    </location>
</feature>
<dbReference type="EC" id="3.1.1.-" evidence="3"/>
<evidence type="ECO:0000256" key="1">
    <source>
        <dbReference type="ARBA" id="ARBA00005964"/>
    </source>
</evidence>
<comment type="similarity">
    <text evidence="1 3">Belongs to the type-B carboxylesterase/lipase family.</text>
</comment>
<dbReference type="OrthoDB" id="3200163at2759"/>
<reference evidence="5" key="1">
    <citation type="submission" date="2021-02" db="EMBL/GenBank/DDBJ databases">
        <authorList>
            <person name="Nowell W R."/>
        </authorList>
    </citation>
    <scope>NUCLEOTIDE SEQUENCE</scope>
</reference>
<dbReference type="InterPro" id="IPR029058">
    <property type="entry name" value="AB_hydrolase_fold"/>
</dbReference>